<evidence type="ECO:0000256" key="1">
    <source>
        <dbReference type="ARBA" id="ARBA00004141"/>
    </source>
</evidence>
<dbReference type="AlphaFoldDB" id="F2BCA3"/>
<keyword evidence="2" id="KW-0813">Transport</keyword>
<reference evidence="8 9" key="1">
    <citation type="submission" date="2011-02" db="EMBL/GenBank/DDBJ databases">
        <authorList>
            <person name="Muzny D."/>
            <person name="Qin X."/>
            <person name="Deng J."/>
            <person name="Jiang H."/>
            <person name="Liu Y."/>
            <person name="Qu J."/>
            <person name="Song X.-Z."/>
            <person name="Zhang L."/>
            <person name="Thornton R."/>
            <person name="Coyle M."/>
            <person name="Francisco L."/>
            <person name="Jackson L."/>
            <person name="Javaid M."/>
            <person name="Korchina V."/>
            <person name="Kovar C."/>
            <person name="Mata R."/>
            <person name="Mathew T."/>
            <person name="Ngo R."/>
            <person name="Nguyen L."/>
            <person name="Nguyen N."/>
            <person name="Okwuonu G."/>
            <person name="Ongeri F."/>
            <person name="Pham C."/>
            <person name="Simmons D."/>
            <person name="Wilczek-Boney K."/>
            <person name="Hale W."/>
            <person name="Jakkamsetti A."/>
            <person name="Pham P."/>
            <person name="Ruth R."/>
            <person name="San Lucas F."/>
            <person name="Warren J."/>
            <person name="Zhang J."/>
            <person name="Zhao Z."/>
            <person name="Zhou C."/>
            <person name="Zhu D."/>
            <person name="Lee S."/>
            <person name="Bess C."/>
            <person name="Blankenburg K."/>
            <person name="Forbes L."/>
            <person name="Fu Q."/>
            <person name="Gubbala S."/>
            <person name="Hirani K."/>
            <person name="Jayaseelan J.C."/>
            <person name="Lara F."/>
            <person name="Munidasa M."/>
            <person name="Palculict T."/>
            <person name="Patil S."/>
            <person name="Pu L.-L."/>
            <person name="Saada N."/>
            <person name="Tang L."/>
            <person name="Weissenberger G."/>
            <person name="Zhu Y."/>
            <person name="Hemphill L."/>
            <person name="Shang Y."/>
            <person name="Youmans B."/>
            <person name="Ayvaz T."/>
            <person name="Ross M."/>
            <person name="Santibanez J."/>
            <person name="Aqrawi P."/>
            <person name="Gross S."/>
            <person name="Joshi V."/>
            <person name="Fowler G."/>
            <person name="Nazareth L."/>
            <person name="Reid J."/>
            <person name="Worley K."/>
            <person name="Petrosino J."/>
            <person name="Highlander S."/>
            <person name="Gibbs R."/>
        </authorList>
    </citation>
    <scope>NUCLEOTIDE SEQUENCE [LARGE SCALE GENOMIC DNA]</scope>
    <source>
        <strain evidence="8 9">ATCC BAA-1200</strain>
    </source>
</reference>
<proteinExistence type="predicted"/>
<keyword evidence="6 7" id="KW-0472">Membrane</keyword>
<dbReference type="PANTHER" id="PTHR36838:SF3">
    <property type="entry name" value="TRANSPORTER AUXIN EFFLUX CARRIER EC FAMILY"/>
    <property type="match status" value="1"/>
</dbReference>
<dbReference type="OrthoDB" id="3435874at2"/>
<keyword evidence="5 7" id="KW-1133">Transmembrane helix</keyword>
<keyword evidence="8" id="KW-0548">Nucleotidyltransferase</keyword>
<comment type="caution">
    <text evidence="8">The sequence shown here is derived from an EMBL/GenBank/DDBJ whole genome shotgun (WGS) entry which is preliminary data.</text>
</comment>
<dbReference type="RefSeq" id="WP_007342340.1">
    <property type="nucleotide sequence ID" value="NZ_GL878494.1"/>
</dbReference>
<dbReference type="GO" id="GO:0016779">
    <property type="term" value="F:nucleotidyltransferase activity"/>
    <property type="evidence" value="ECO:0007669"/>
    <property type="project" value="UniProtKB-KW"/>
</dbReference>
<feature type="transmembrane region" description="Helical" evidence="7">
    <location>
        <begin position="228"/>
        <end position="250"/>
    </location>
</feature>
<name>F2BCA3_9NEIS</name>
<evidence type="ECO:0000256" key="5">
    <source>
        <dbReference type="ARBA" id="ARBA00022989"/>
    </source>
</evidence>
<feature type="transmembrane region" description="Helical" evidence="7">
    <location>
        <begin position="38"/>
        <end position="57"/>
    </location>
</feature>
<evidence type="ECO:0000256" key="6">
    <source>
        <dbReference type="ARBA" id="ARBA00023136"/>
    </source>
</evidence>
<keyword evidence="4 7" id="KW-0812">Transmembrane</keyword>
<dbReference type="GO" id="GO:0016020">
    <property type="term" value="C:membrane"/>
    <property type="evidence" value="ECO:0007669"/>
    <property type="project" value="UniProtKB-SubCell"/>
</dbReference>
<feature type="transmembrane region" description="Helical" evidence="7">
    <location>
        <begin position="256"/>
        <end position="275"/>
    </location>
</feature>
<keyword evidence="8" id="KW-0808">Transferase</keyword>
<feature type="transmembrane region" description="Helical" evidence="7">
    <location>
        <begin position="287"/>
        <end position="307"/>
    </location>
</feature>
<comment type="subcellular location">
    <subcellularLocation>
        <location evidence="1">Membrane</location>
        <topology evidence="1">Multi-pass membrane protein</topology>
    </subcellularLocation>
</comment>
<feature type="transmembrane region" description="Helical" evidence="7">
    <location>
        <begin position="6"/>
        <end position="26"/>
    </location>
</feature>
<protein>
    <submittedName>
        <fullName evidence="8">Malonate transporter</fullName>
        <ecNumber evidence="8">2.7.7.-</ecNumber>
    </submittedName>
</protein>
<dbReference type="PANTHER" id="PTHR36838">
    <property type="entry name" value="AUXIN EFFLUX CARRIER FAMILY PROTEIN"/>
    <property type="match status" value="1"/>
</dbReference>
<gene>
    <name evidence="8" type="primary">mdcF</name>
    <name evidence="8" type="ORF">HMPREF9123_1331</name>
</gene>
<evidence type="ECO:0000256" key="7">
    <source>
        <dbReference type="SAM" id="Phobius"/>
    </source>
</evidence>
<feature type="transmembrane region" description="Helical" evidence="7">
    <location>
        <begin position="95"/>
        <end position="114"/>
    </location>
</feature>
<organism evidence="8 9">
    <name type="scientific">Neisseria bacilliformis ATCC BAA-1200</name>
    <dbReference type="NCBI Taxonomy" id="888742"/>
    <lineage>
        <taxon>Bacteria</taxon>
        <taxon>Pseudomonadati</taxon>
        <taxon>Pseudomonadota</taxon>
        <taxon>Betaproteobacteria</taxon>
        <taxon>Neisseriales</taxon>
        <taxon>Neisseriaceae</taxon>
        <taxon>Neisseria</taxon>
    </lineage>
</organism>
<dbReference type="EMBL" id="AFAY01000029">
    <property type="protein sequence ID" value="EGF10860.1"/>
    <property type="molecule type" value="Genomic_DNA"/>
</dbReference>
<feature type="transmembrane region" description="Helical" evidence="7">
    <location>
        <begin position="63"/>
        <end position="83"/>
    </location>
</feature>
<dbReference type="HOGENOM" id="CLU_056175_2_0_4"/>
<evidence type="ECO:0000256" key="2">
    <source>
        <dbReference type="ARBA" id="ARBA00022448"/>
    </source>
</evidence>
<evidence type="ECO:0000256" key="3">
    <source>
        <dbReference type="ARBA" id="ARBA00022475"/>
    </source>
</evidence>
<dbReference type="Pfam" id="PF03547">
    <property type="entry name" value="Mem_trans"/>
    <property type="match status" value="1"/>
</dbReference>
<feature type="transmembrane region" description="Helical" evidence="7">
    <location>
        <begin position="166"/>
        <end position="187"/>
    </location>
</feature>
<dbReference type="InterPro" id="IPR004776">
    <property type="entry name" value="Mem_transp_PIN-like"/>
</dbReference>
<accession>F2BCA3</accession>
<evidence type="ECO:0000256" key="4">
    <source>
        <dbReference type="ARBA" id="ARBA00022692"/>
    </source>
</evidence>
<dbReference type="GO" id="GO:0055085">
    <property type="term" value="P:transmembrane transport"/>
    <property type="evidence" value="ECO:0007669"/>
    <property type="project" value="InterPro"/>
</dbReference>
<evidence type="ECO:0000313" key="9">
    <source>
        <dbReference type="Proteomes" id="UP000004105"/>
    </source>
</evidence>
<keyword evidence="9" id="KW-1185">Reference proteome</keyword>
<sequence>MQDVFNITAPVFLIIALGYGAVRSGAFCFEELRGAAKFVLKTGLPALVFFAIAGKPFREVFDAVYLAGYGLATFCAFSAGWLLMRLRTGDGVQAALGGFAVSFSNTGFIGYPILTMAVGEAAGKYFAMNVLVENMFLIPLFFLLADSAGGGGEKGRLKTALPVVANLLKNPIMLAQFAALPFALGWLPLPAALLKTASVLASGSAPVALFVIGGSLVGLKLGGRLGEILLLTAMKLVLFPLLTLLFLALLGAGRDMLFAGALLSCVPMASMVAIIHTQYGHEQRGAAVMLLTTVLSFAGISLVLLFGR</sequence>
<keyword evidence="3" id="KW-1003">Cell membrane</keyword>
<dbReference type="STRING" id="267212.GCA_001063965_01953"/>
<feature type="transmembrane region" description="Helical" evidence="7">
    <location>
        <begin position="199"/>
        <end position="221"/>
    </location>
</feature>
<dbReference type="Proteomes" id="UP000004105">
    <property type="component" value="Unassembled WGS sequence"/>
</dbReference>
<dbReference type="EC" id="2.7.7.-" evidence="8"/>
<evidence type="ECO:0000313" key="8">
    <source>
        <dbReference type="EMBL" id="EGF10860.1"/>
    </source>
</evidence>